<protein>
    <recommendedName>
        <fullName evidence="4">Glutathione peroxidase</fullName>
    </recommendedName>
</protein>
<evidence type="ECO:0000256" key="1">
    <source>
        <dbReference type="ARBA" id="ARBA00006926"/>
    </source>
</evidence>
<dbReference type="Gene3D" id="3.40.30.10">
    <property type="entry name" value="Glutaredoxin"/>
    <property type="match status" value="1"/>
</dbReference>
<feature type="chain" id="PRO_5046904658" description="Glutathione peroxidase" evidence="5">
    <location>
        <begin position="22"/>
        <end position="181"/>
    </location>
</feature>
<dbReference type="PRINTS" id="PR01011">
    <property type="entry name" value="GLUTPROXDASE"/>
</dbReference>
<dbReference type="CDD" id="cd00340">
    <property type="entry name" value="GSH_Peroxidase"/>
    <property type="match status" value="1"/>
</dbReference>
<gene>
    <name evidence="7" type="ORF">RM543_08835</name>
</gene>
<evidence type="ECO:0000259" key="6">
    <source>
        <dbReference type="PROSITE" id="PS51352"/>
    </source>
</evidence>
<keyword evidence="8" id="KW-1185">Reference proteome</keyword>
<organism evidence="7 8">
    <name type="scientific">Tropicimonas omnivorans</name>
    <dbReference type="NCBI Taxonomy" id="3075590"/>
    <lineage>
        <taxon>Bacteria</taxon>
        <taxon>Pseudomonadati</taxon>
        <taxon>Pseudomonadota</taxon>
        <taxon>Alphaproteobacteria</taxon>
        <taxon>Rhodobacterales</taxon>
        <taxon>Roseobacteraceae</taxon>
        <taxon>Tropicimonas</taxon>
    </lineage>
</organism>
<evidence type="ECO:0000256" key="3">
    <source>
        <dbReference type="ARBA" id="ARBA00023002"/>
    </source>
</evidence>
<comment type="similarity">
    <text evidence="1 4">Belongs to the glutathione peroxidase family.</text>
</comment>
<reference evidence="7 8" key="1">
    <citation type="submission" date="2023-09" db="EMBL/GenBank/DDBJ databases">
        <authorList>
            <person name="Rey-Velasco X."/>
        </authorList>
    </citation>
    <scope>NUCLEOTIDE SEQUENCE [LARGE SCALE GENOMIC DNA]</scope>
    <source>
        <strain evidence="7 8">F158</strain>
    </source>
</reference>
<dbReference type="GO" id="GO:0004601">
    <property type="term" value="F:peroxidase activity"/>
    <property type="evidence" value="ECO:0007669"/>
    <property type="project" value="UniProtKB-KW"/>
</dbReference>
<dbReference type="SUPFAM" id="SSF52833">
    <property type="entry name" value="Thioredoxin-like"/>
    <property type="match status" value="1"/>
</dbReference>
<dbReference type="InterPro" id="IPR036249">
    <property type="entry name" value="Thioredoxin-like_sf"/>
</dbReference>
<dbReference type="Proteomes" id="UP001265259">
    <property type="component" value="Unassembled WGS sequence"/>
</dbReference>
<name>A0ABU3DGE4_9RHOB</name>
<evidence type="ECO:0000313" key="7">
    <source>
        <dbReference type="EMBL" id="MDT0682790.1"/>
    </source>
</evidence>
<sequence length="181" mass="19709">MHRRTLCLALGATIAAGPLGAASSGPRIPDFTFASIDGGRHDLSAWRGDPVLVVNTASLCAFAPQLDGLQDLHDRYAERGLRVLAVPSDDFHQELGSDEEVRDFCSLQFDITLPMASITHVRGPEAHPFYAWVKAEEGFEPDWNFNKILLGPDGRVVRTFGAATRPLSVPMIRSIEALLDG</sequence>
<dbReference type="InterPro" id="IPR013766">
    <property type="entry name" value="Thioredoxin_domain"/>
</dbReference>
<keyword evidence="5" id="KW-0732">Signal</keyword>
<dbReference type="PANTHER" id="PTHR11592:SF78">
    <property type="entry name" value="GLUTATHIONE PEROXIDASE"/>
    <property type="match status" value="1"/>
</dbReference>
<keyword evidence="3 4" id="KW-0560">Oxidoreductase</keyword>
<proteinExistence type="inferred from homology"/>
<dbReference type="PIRSF" id="PIRSF000303">
    <property type="entry name" value="Glutathion_perox"/>
    <property type="match status" value="1"/>
</dbReference>
<feature type="signal peptide" evidence="5">
    <location>
        <begin position="1"/>
        <end position="21"/>
    </location>
</feature>
<dbReference type="PROSITE" id="PS51352">
    <property type="entry name" value="THIOREDOXIN_2"/>
    <property type="match status" value="1"/>
</dbReference>
<evidence type="ECO:0000256" key="2">
    <source>
        <dbReference type="ARBA" id="ARBA00022559"/>
    </source>
</evidence>
<dbReference type="PROSITE" id="PS51355">
    <property type="entry name" value="GLUTATHIONE_PEROXID_3"/>
    <property type="match status" value="1"/>
</dbReference>
<dbReference type="EMBL" id="JAVRHL010000002">
    <property type="protein sequence ID" value="MDT0682790.1"/>
    <property type="molecule type" value="Genomic_DNA"/>
</dbReference>
<dbReference type="Pfam" id="PF00255">
    <property type="entry name" value="GSHPx"/>
    <property type="match status" value="1"/>
</dbReference>
<evidence type="ECO:0000256" key="5">
    <source>
        <dbReference type="SAM" id="SignalP"/>
    </source>
</evidence>
<feature type="domain" description="Thioredoxin" evidence="6">
    <location>
        <begin position="22"/>
        <end position="181"/>
    </location>
</feature>
<keyword evidence="2 4" id="KW-0575">Peroxidase</keyword>
<dbReference type="RefSeq" id="WP_311690680.1">
    <property type="nucleotide sequence ID" value="NZ_JAVRHL010000002.1"/>
</dbReference>
<comment type="caution">
    <text evidence="7">The sequence shown here is derived from an EMBL/GenBank/DDBJ whole genome shotgun (WGS) entry which is preliminary data.</text>
</comment>
<evidence type="ECO:0000256" key="4">
    <source>
        <dbReference type="RuleBase" id="RU000499"/>
    </source>
</evidence>
<evidence type="ECO:0000313" key="8">
    <source>
        <dbReference type="Proteomes" id="UP001265259"/>
    </source>
</evidence>
<dbReference type="InterPro" id="IPR000889">
    <property type="entry name" value="Glutathione_peroxidase"/>
</dbReference>
<accession>A0ABU3DGE4</accession>
<dbReference type="PANTHER" id="PTHR11592">
    <property type="entry name" value="GLUTATHIONE PEROXIDASE"/>
    <property type="match status" value="1"/>
</dbReference>